<feature type="compositionally biased region" description="Pro residues" evidence="1">
    <location>
        <begin position="244"/>
        <end position="258"/>
    </location>
</feature>
<gene>
    <name evidence="2" type="ORF">ACFOVU_17675</name>
</gene>
<evidence type="ECO:0000256" key="1">
    <source>
        <dbReference type="SAM" id="MobiDB-lite"/>
    </source>
</evidence>
<dbReference type="InterPro" id="IPR022183">
    <property type="entry name" value="DUF3710"/>
</dbReference>
<sequence>MFGRRRKKSDKAGAADTAEVVEQRSAPPEPEKEADRHRAAGPWDVSEDAPDVRRMDLGAIRVPVQPGTEIQVNVANQRGQGGNRRGQQIIGVTLIQGNSALQIQPFAAPKSSGLWDDLRGELREQVTGQGGKVEDFDGAFGAELRAVVPVEGRKNEQGHQLGQRVRFIGVDGPRWVLRGVVRGDAAVKPEAMAALDALFQNVIVVRGDSPVPPRDLLEITVPPEVQKSMAAAGRTAPPQGGPAVRPPGPGPASPPPADPASATADPGIPAQENRVDPETEDVDRPADEGGRD</sequence>
<evidence type="ECO:0000313" key="3">
    <source>
        <dbReference type="Proteomes" id="UP001595847"/>
    </source>
</evidence>
<feature type="region of interest" description="Disordered" evidence="1">
    <location>
        <begin position="1"/>
        <end position="49"/>
    </location>
</feature>
<accession>A0ABV8FRT4</accession>
<keyword evidence="3" id="KW-1185">Reference proteome</keyword>
<feature type="compositionally biased region" description="Basic and acidic residues" evidence="1">
    <location>
        <begin position="29"/>
        <end position="38"/>
    </location>
</feature>
<dbReference type="Proteomes" id="UP001595847">
    <property type="component" value="Unassembled WGS sequence"/>
</dbReference>
<proteinExistence type="predicted"/>
<feature type="region of interest" description="Disordered" evidence="1">
    <location>
        <begin position="229"/>
        <end position="292"/>
    </location>
</feature>
<comment type="caution">
    <text evidence="2">The sequence shown here is derived from an EMBL/GenBank/DDBJ whole genome shotgun (WGS) entry which is preliminary data.</text>
</comment>
<dbReference type="RefSeq" id="WP_378535015.1">
    <property type="nucleotide sequence ID" value="NZ_JBHSBH010000011.1"/>
</dbReference>
<reference evidence="3" key="1">
    <citation type="journal article" date="2019" name="Int. J. Syst. Evol. Microbiol.">
        <title>The Global Catalogue of Microorganisms (GCM) 10K type strain sequencing project: providing services to taxonomists for standard genome sequencing and annotation.</title>
        <authorList>
            <consortium name="The Broad Institute Genomics Platform"/>
            <consortium name="The Broad Institute Genome Sequencing Center for Infectious Disease"/>
            <person name="Wu L."/>
            <person name="Ma J."/>
        </authorList>
    </citation>
    <scope>NUCLEOTIDE SEQUENCE [LARGE SCALE GENOMIC DNA]</scope>
    <source>
        <strain evidence="3">TBRC 1826</strain>
    </source>
</reference>
<feature type="compositionally biased region" description="Basic and acidic residues" evidence="1">
    <location>
        <begin position="273"/>
        <end position="292"/>
    </location>
</feature>
<evidence type="ECO:0000313" key="2">
    <source>
        <dbReference type="EMBL" id="MFC3997768.1"/>
    </source>
</evidence>
<organism evidence="2 3">
    <name type="scientific">Nocardiopsis sediminis</name>
    <dbReference type="NCBI Taxonomy" id="1778267"/>
    <lineage>
        <taxon>Bacteria</taxon>
        <taxon>Bacillati</taxon>
        <taxon>Actinomycetota</taxon>
        <taxon>Actinomycetes</taxon>
        <taxon>Streptosporangiales</taxon>
        <taxon>Nocardiopsidaceae</taxon>
        <taxon>Nocardiopsis</taxon>
    </lineage>
</organism>
<name>A0ABV8FRT4_9ACTN</name>
<dbReference type="Pfam" id="PF12502">
    <property type="entry name" value="DUF3710"/>
    <property type="match status" value="1"/>
</dbReference>
<dbReference type="EMBL" id="JBHSBH010000011">
    <property type="protein sequence ID" value="MFC3997768.1"/>
    <property type="molecule type" value="Genomic_DNA"/>
</dbReference>
<protein>
    <submittedName>
        <fullName evidence="2">DUF3710 domain-containing protein</fullName>
    </submittedName>
</protein>